<evidence type="ECO:0000313" key="8">
    <source>
        <dbReference type="Proteomes" id="UP000187209"/>
    </source>
</evidence>
<name>A0A1R2APC2_9CILI</name>
<keyword evidence="4" id="KW-0342">GTP-binding</keyword>
<dbReference type="GO" id="GO:0000028">
    <property type="term" value="P:ribosomal small subunit assembly"/>
    <property type="evidence" value="ECO:0007669"/>
    <property type="project" value="TreeGrafter"/>
</dbReference>
<gene>
    <name evidence="7" type="ORF">SteCoe_36780</name>
</gene>
<evidence type="ECO:0000256" key="1">
    <source>
        <dbReference type="ARBA" id="ARBA00007921"/>
    </source>
</evidence>
<dbReference type="HAMAP" id="MF_00367">
    <property type="entry name" value="GTPase_Era"/>
    <property type="match status" value="1"/>
</dbReference>
<dbReference type="SUPFAM" id="SSF54814">
    <property type="entry name" value="Prokaryotic type KH domain (KH-domain type II)"/>
    <property type="match status" value="1"/>
</dbReference>
<evidence type="ECO:0000256" key="5">
    <source>
        <dbReference type="PROSITE-ProRule" id="PRU00118"/>
    </source>
</evidence>
<proteinExistence type="inferred from homology"/>
<dbReference type="InterPro" id="IPR015946">
    <property type="entry name" value="KH_dom-like_a/b"/>
</dbReference>
<dbReference type="InterPro" id="IPR030388">
    <property type="entry name" value="G_ERA_dom"/>
</dbReference>
<dbReference type="GO" id="GO:0019843">
    <property type="term" value="F:rRNA binding"/>
    <property type="evidence" value="ECO:0007669"/>
    <property type="project" value="TreeGrafter"/>
</dbReference>
<dbReference type="InterPro" id="IPR005225">
    <property type="entry name" value="Small_GTP-bd"/>
</dbReference>
<sequence length="428" mass="48712">MKMILRWASSVASIKKFGEKPSPPVPSPPNYSMPRPHPIKMNETSAEIISYKIPNRPLTPLYEIPFEARVQLFPYFTSPADSKSIKVALIGAPNAGKTSFLNTILGERYFAVTRKANTTFQVQEGIKTIDNTQIIFHDTPGIISSHGILTNKISTRGWQVIQDCQLTLFIVDAVKMLQNDVRAACSRLQSLLSPKGKKLMPEAQIAGESPEQYQQRLSQAPVTIPACLIVNKVDLVKERRSVKYLVNELREYAKFAEHFFISSKENYNIDEVVKYICSQAEPGMWEYNPLQKTNLPDIEIAADVVREQVMNRIHEELPYRWIYTVYGWTPYLDGSLRIDVNILVKSNIHKGILIGKDAMVIKKIAYESEIILSNIYKRRVVLVIDVKIMDKDIRKASYKGLHVTVPHPRLPKEDTISGEQLKRLDTET</sequence>
<evidence type="ECO:0000256" key="3">
    <source>
        <dbReference type="ARBA" id="ARBA00022884"/>
    </source>
</evidence>
<dbReference type="CDD" id="cd04163">
    <property type="entry name" value="Era"/>
    <property type="match status" value="1"/>
</dbReference>
<evidence type="ECO:0000313" key="7">
    <source>
        <dbReference type="EMBL" id="OMJ66388.1"/>
    </source>
</evidence>
<dbReference type="EMBL" id="MPUH01001732">
    <property type="protein sequence ID" value="OMJ66388.1"/>
    <property type="molecule type" value="Genomic_DNA"/>
</dbReference>
<dbReference type="Pfam" id="PF01926">
    <property type="entry name" value="MMR_HSR1"/>
    <property type="match status" value="1"/>
</dbReference>
<organism evidence="7 8">
    <name type="scientific">Stentor coeruleus</name>
    <dbReference type="NCBI Taxonomy" id="5963"/>
    <lineage>
        <taxon>Eukaryota</taxon>
        <taxon>Sar</taxon>
        <taxon>Alveolata</taxon>
        <taxon>Ciliophora</taxon>
        <taxon>Postciliodesmatophora</taxon>
        <taxon>Heterotrichea</taxon>
        <taxon>Heterotrichida</taxon>
        <taxon>Stentoridae</taxon>
        <taxon>Stentor</taxon>
    </lineage>
</organism>
<accession>A0A1R2APC2</accession>
<dbReference type="Gene3D" id="3.40.50.300">
    <property type="entry name" value="P-loop containing nucleotide triphosphate hydrolases"/>
    <property type="match status" value="1"/>
</dbReference>
<comment type="caution">
    <text evidence="7">The sequence shown here is derived from an EMBL/GenBank/DDBJ whole genome shotgun (WGS) entry which is preliminary data.</text>
</comment>
<keyword evidence="8" id="KW-1185">Reference proteome</keyword>
<reference evidence="7 8" key="1">
    <citation type="submission" date="2016-11" db="EMBL/GenBank/DDBJ databases">
        <title>The macronuclear genome of Stentor coeruleus: a giant cell with tiny introns.</title>
        <authorList>
            <person name="Slabodnick M."/>
            <person name="Ruby J.G."/>
            <person name="Reiff S.B."/>
            <person name="Swart E.C."/>
            <person name="Gosai S."/>
            <person name="Prabakaran S."/>
            <person name="Witkowska E."/>
            <person name="Larue G.E."/>
            <person name="Fisher S."/>
            <person name="Freeman R.M."/>
            <person name="Gunawardena J."/>
            <person name="Chu W."/>
            <person name="Stover N.A."/>
            <person name="Gregory B.D."/>
            <person name="Nowacki M."/>
            <person name="Derisi J."/>
            <person name="Roy S.W."/>
            <person name="Marshall W.F."/>
            <person name="Sood P."/>
        </authorList>
    </citation>
    <scope>NUCLEOTIDE SEQUENCE [LARGE SCALE GENOMIC DNA]</scope>
    <source>
        <strain evidence="7">WM001</strain>
    </source>
</reference>
<dbReference type="SUPFAM" id="SSF52540">
    <property type="entry name" value="P-loop containing nucleoside triphosphate hydrolases"/>
    <property type="match status" value="1"/>
</dbReference>
<dbReference type="AlphaFoldDB" id="A0A1R2APC2"/>
<comment type="similarity">
    <text evidence="1">Belongs to the TRAFAC class TrmE-Era-EngA-EngB-Septin-like GTPase superfamily. Era GTPase family.</text>
</comment>
<dbReference type="PANTHER" id="PTHR42698:SF1">
    <property type="entry name" value="GTPASE ERA, MITOCHONDRIAL"/>
    <property type="match status" value="1"/>
</dbReference>
<evidence type="ECO:0000256" key="4">
    <source>
        <dbReference type="ARBA" id="ARBA00023134"/>
    </source>
</evidence>
<dbReference type="InterPro" id="IPR005662">
    <property type="entry name" value="GTPase_Era-like"/>
</dbReference>
<evidence type="ECO:0000256" key="2">
    <source>
        <dbReference type="ARBA" id="ARBA00022741"/>
    </source>
</evidence>
<dbReference type="InterPro" id="IPR009019">
    <property type="entry name" value="KH_sf_prok-type"/>
</dbReference>
<dbReference type="PRINTS" id="PR00449">
    <property type="entry name" value="RASTRNSFRMNG"/>
</dbReference>
<dbReference type="InterPro" id="IPR004044">
    <property type="entry name" value="KH_dom_type_2"/>
</dbReference>
<dbReference type="GO" id="GO:0043024">
    <property type="term" value="F:ribosomal small subunit binding"/>
    <property type="evidence" value="ECO:0007669"/>
    <property type="project" value="TreeGrafter"/>
</dbReference>
<dbReference type="Proteomes" id="UP000187209">
    <property type="component" value="Unassembled WGS sequence"/>
</dbReference>
<evidence type="ECO:0000259" key="6">
    <source>
        <dbReference type="PROSITE" id="PS50823"/>
    </source>
</evidence>
<feature type="domain" description="KH type-2" evidence="6">
    <location>
        <begin position="313"/>
        <end position="390"/>
    </location>
</feature>
<dbReference type="GO" id="GO:0005525">
    <property type="term" value="F:GTP binding"/>
    <property type="evidence" value="ECO:0007669"/>
    <property type="project" value="UniProtKB-KW"/>
</dbReference>
<dbReference type="PANTHER" id="PTHR42698">
    <property type="entry name" value="GTPASE ERA"/>
    <property type="match status" value="1"/>
</dbReference>
<keyword evidence="2" id="KW-0547">Nucleotide-binding</keyword>
<dbReference type="CDD" id="cd22534">
    <property type="entry name" value="KH-II_Era"/>
    <property type="match status" value="1"/>
</dbReference>
<protein>
    <recommendedName>
        <fullName evidence="6">KH type-2 domain-containing protein</fullName>
    </recommendedName>
</protein>
<dbReference type="InterPro" id="IPR027417">
    <property type="entry name" value="P-loop_NTPase"/>
</dbReference>
<keyword evidence="3 5" id="KW-0694">RNA-binding</keyword>
<dbReference type="Gene3D" id="3.30.300.20">
    <property type="match status" value="1"/>
</dbReference>
<dbReference type="NCBIfam" id="TIGR00231">
    <property type="entry name" value="small_GTP"/>
    <property type="match status" value="1"/>
</dbReference>
<dbReference type="OrthoDB" id="8954335at2759"/>
<dbReference type="PROSITE" id="PS50823">
    <property type="entry name" value="KH_TYPE_2"/>
    <property type="match status" value="1"/>
</dbReference>
<dbReference type="InterPro" id="IPR006073">
    <property type="entry name" value="GTP-bd"/>
</dbReference>